<dbReference type="InterPro" id="IPR029472">
    <property type="entry name" value="Copia-like_N"/>
</dbReference>
<protein>
    <recommendedName>
        <fullName evidence="2">Retrotransposon Copia-like N-terminal domain-containing protein</fullName>
    </recommendedName>
</protein>
<feature type="domain" description="Retrotransposon Copia-like N-terminal" evidence="2">
    <location>
        <begin position="20"/>
        <end position="66"/>
    </location>
</feature>
<keyword evidence="4" id="KW-1185">Reference proteome</keyword>
<dbReference type="PANTHER" id="PTHR37610">
    <property type="entry name" value="CCHC-TYPE DOMAIN-CONTAINING PROTEIN"/>
    <property type="match status" value="1"/>
</dbReference>
<name>A0AAD4WMY8_PRUDU</name>
<proteinExistence type="predicted"/>
<organism evidence="3 4">
    <name type="scientific">Prunus dulcis</name>
    <name type="common">Almond</name>
    <name type="synonym">Amygdalus dulcis</name>
    <dbReference type="NCBI Taxonomy" id="3755"/>
    <lineage>
        <taxon>Eukaryota</taxon>
        <taxon>Viridiplantae</taxon>
        <taxon>Streptophyta</taxon>
        <taxon>Embryophyta</taxon>
        <taxon>Tracheophyta</taxon>
        <taxon>Spermatophyta</taxon>
        <taxon>Magnoliopsida</taxon>
        <taxon>eudicotyledons</taxon>
        <taxon>Gunneridae</taxon>
        <taxon>Pentapetalae</taxon>
        <taxon>rosids</taxon>
        <taxon>fabids</taxon>
        <taxon>Rosales</taxon>
        <taxon>Rosaceae</taxon>
        <taxon>Amygdaloideae</taxon>
        <taxon>Amygdaleae</taxon>
        <taxon>Prunus</taxon>
    </lineage>
</organism>
<evidence type="ECO:0000313" key="4">
    <source>
        <dbReference type="Proteomes" id="UP001054821"/>
    </source>
</evidence>
<feature type="compositionally biased region" description="Basic and acidic residues" evidence="1">
    <location>
        <begin position="214"/>
        <end position="238"/>
    </location>
</feature>
<dbReference type="PANTHER" id="PTHR37610:SF100">
    <property type="entry name" value="COPIA-LIKE POLYPROTEIN_RETROTRANSPOSON"/>
    <property type="match status" value="1"/>
</dbReference>
<dbReference type="AlphaFoldDB" id="A0AAD4WMY8"/>
<dbReference type="EMBL" id="JAJFAZ020000002">
    <property type="protein sequence ID" value="KAI5345032.1"/>
    <property type="molecule type" value="Genomic_DNA"/>
</dbReference>
<dbReference type="Pfam" id="PF14244">
    <property type="entry name" value="Retrotran_gag_3"/>
    <property type="match status" value="1"/>
</dbReference>
<feature type="region of interest" description="Disordered" evidence="1">
    <location>
        <begin position="338"/>
        <end position="428"/>
    </location>
</feature>
<sequence>MGDSSSTFKVEPSSPYYINNSDHPGLVIVPKPLNGDNYAMWHRFMTISLNAKNKLGFVDGTLKKPSSESNPDEHAVWLRCNDMVFSWIVNTLDPEISYSVIYCTTAHEIWEDLRERFSQSNAPRIFQLQPETSYLTQDQLSVATYYTKLKGLWDELASCTYSFTCTCAAHGDCNKLMQFLMGLNESYSAVRCQILLMNPLQSARTGRPNQNRSTNREDRRTDRSDQKRSQTSNHDDRNAGSSKNRPHGTYCDDDGHHIYTCWKLHWYPEGHPHHKPKKNHGDLSSNHVLEGPTKDKMQSVMFGLSDFQIQQMLAIMHDKPMPDKKSQVNVAATNKVPSSFPAPPFPSDVDTIFSSPASTLPESTPTSPHPMPSSLPDTTTEPNEPGPLLLLSSTAERAHSSPATSPQAPTPEPPPLRRSEGSQTCNQISSQNFLSFEYEYGAC</sequence>
<feature type="region of interest" description="Disordered" evidence="1">
    <location>
        <begin position="201"/>
        <end position="248"/>
    </location>
</feature>
<dbReference type="Proteomes" id="UP001054821">
    <property type="component" value="Chromosome 2"/>
</dbReference>
<accession>A0AAD4WMY8</accession>
<evidence type="ECO:0000256" key="1">
    <source>
        <dbReference type="SAM" id="MobiDB-lite"/>
    </source>
</evidence>
<reference evidence="3 4" key="1">
    <citation type="journal article" date="2022" name="G3 (Bethesda)">
        <title>Whole-genome sequence and methylome profiling of the almond [Prunus dulcis (Mill.) D.A. Webb] cultivar 'Nonpareil'.</title>
        <authorList>
            <person name="D'Amico-Willman K.M."/>
            <person name="Ouma W.Z."/>
            <person name="Meulia T."/>
            <person name="Sideli G.M."/>
            <person name="Gradziel T.M."/>
            <person name="Fresnedo-Ramirez J."/>
        </authorList>
    </citation>
    <scope>NUCLEOTIDE SEQUENCE [LARGE SCALE GENOMIC DNA]</scope>
    <source>
        <strain evidence="3">Clone GOH B32 T37-40</strain>
    </source>
</reference>
<evidence type="ECO:0000259" key="2">
    <source>
        <dbReference type="Pfam" id="PF14244"/>
    </source>
</evidence>
<evidence type="ECO:0000313" key="3">
    <source>
        <dbReference type="EMBL" id="KAI5345032.1"/>
    </source>
</evidence>
<gene>
    <name evidence="3" type="ORF">L3X38_012909</name>
</gene>
<comment type="caution">
    <text evidence="3">The sequence shown here is derived from an EMBL/GenBank/DDBJ whole genome shotgun (WGS) entry which is preliminary data.</text>
</comment>
<feature type="compositionally biased region" description="Polar residues" evidence="1">
    <location>
        <begin position="201"/>
        <end position="213"/>
    </location>
</feature>